<dbReference type="EMBL" id="MFLL01000022">
    <property type="protein sequence ID" value="OGG69051.1"/>
    <property type="molecule type" value="Genomic_DNA"/>
</dbReference>
<dbReference type="Proteomes" id="UP000176914">
    <property type="component" value="Unassembled WGS sequence"/>
</dbReference>
<organism evidence="2 3">
    <name type="scientific">Candidatus Kaiserbacteria bacterium RIFCSPHIGHO2_02_FULL_55_25</name>
    <dbReference type="NCBI Taxonomy" id="1798498"/>
    <lineage>
        <taxon>Bacteria</taxon>
        <taxon>Candidatus Kaiseribacteriota</taxon>
    </lineage>
</organism>
<protein>
    <submittedName>
        <fullName evidence="2">Uncharacterized protein</fullName>
    </submittedName>
</protein>
<reference evidence="2 3" key="1">
    <citation type="journal article" date="2016" name="Nat. Commun.">
        <title>Thousands of microbial genomes shed light on interconnected biogeochemical processes in an aquifer system.</title>
        <authorList>
            <person name="Anantharaman K."/>
            <person name="Brown C.T."/>
            <person name="Hug L.A."/>
            <person name="Sharon I."/>
            <person name="Castelle C.J."/>
            <person name="Probst A.J."/>
            <person name="Thomas B.C."/>
            <person name="Singh A."/>
            <person name="Wilkins M.J."/>
            <person name="Karaoz U."/>
            <person name="Brodie E.L."/>
            <person name="Williams K.H."/>
            <person name="Hubbard S.S."/>
            <person name="Banfield J.F."/>
        </authorList>
    </citation>
    <scope>NUCLEOTIDE SEQUENCE [LARGE SCALE GENOMIC DNA]</scope>
</reference>
<accession>A0A1F6E5Z7</accession>
<feature type="chain" id="PRO_5009524058" evidence="1">
    <location>
        <begin position="19"/>
        <end position="159"/>
    </location>
</feature>
<feature type="signal peptide" evidence="1">
    <location>
        <begin position="1"/>
        <end position="18"/>
    </location>
</feature>
<evidence type="ECO:0000256" key="1">
    <source>
        <dbReference type="SAM" id="SignalP"/>
    </source>
</evidence>
<evidence type="ECO:0000313" key="2">
    <source>
        <dbReference type="EMBL" id="OGG69051.1"/>
    </source>
</evidence>
<sequence length="159" mass="17330">MLRVMGALALSALFAAPAATEPIRKEFGLWSAICKGPVAPSNCAILQGNAAQEDMSRWAKLFVQFNAFGEPEASIYVSPGAVGRYIGIRADSEPNQRLSMRCTLSVCEGRPLNADWIGSILDNKLLAIEYRTGEKEGFRFLLTISGLKEAIRYVTGEKT</sequence>
<keyword evidence="1" id="KW-0732">Signal</keyword>
<comment type="caution">
    <text evidence="2">The sequence shown here is derived from an EMBL/GenBank/DDBJ whole genome shotgun (WGS) entry which is preliminary data.</text>
</comment>
<proteinExistence type="predicted"/>
<name>A0A1F6E5Z7_9BACT</name>
<dbReference type="AlphaFoldDB" id="A0A1F6E5Z7"/>
<gene>
    <name evidence="2" type="ORF">A3C20_04875</name>
</gene>
<evidence type="ECO:0000313" key="3">
    <source>
        <dbReference type="Proteomes" id="UP000176914"/>
    </source>
</evidence>